<organism evidence="4 5">
    <name type="scientific">Vreelandella malpeensis</name>
    <dbReference type="NCBI Taxonomy" id="1172368"/>
    <lineage>
        <taxon>Bacteria</taxon>
        <taxon>Pseudomonadati</taxon>
        <taxon>Pseudomonadota</taxon>
        <taxon>Gammaproteobacteria</taxon>
        <taxon>Oceanospirillales</taxon>
        <taxon>Halomonadaceae</taxon>
        <taxon>Vreelandella</taxon>
    </lineage>
</organism>
<comment type="caution">
    <text evidence="4">The sequence shown here is derived from an EMBL/GenBank/DDBJ whole genome shotgun (WGS) entry which is preliminary data.</text>
</comment>
<keyword evidence="5" id="KW-1185">Reference proteome</keyword>
<accession>A0ABS8DMR2</accession>
<evidence type="ECO:0000259" key="3">
    <source>
        <dbReference type="PROSITE" id="PS51186"/>
    </source>
</evidence>
<reference evidence="4 5" key="1">
    <citation type="journal article" date="2021" name="Sci. Rep.">
        <title>Genome analysis of a halophilic bacterium Halomonas malpeensis YU-PRIM-29(T) reveals its exopolysaccharide and pigment producing capabilities.</title>
        <authorList>
            <person name="Athmika"/>
            <person name="Ghate S.D."/>
            <person name="Arun A.B."/>
            <person name="Rao S.S."/>
            <person name="Kumar S.T.A."/>
            <person name="Kandiyil M.K."/>
            <person name="Saptami K."/>
            <person name="Rekha P.D."/>
        </authorList>
    </citation>
    <scope>NUCLEOTIDE SEQUENCE [LARGE SCALE GENOMIC DNA]</scope>
    <source>
        <strain evidence="5">prim 29</strain>
    </source>
</reference>
<evidence type="ECO:0000256" key="1">
    <source>
        <dbReference type="ARBA" id="ARBA00022679"/>
    </source>
</evidence>
<feature type="domain" description="N-acetyltransferase" evidence="3">
    <location>
        <begin position="1"/>
        <end position="142"/>
    </location>
</feature>
<dbReference type="PANTHER" id="PTHR43877">
    <property type="entry name" value="AMINOALKYLPHOSPHONATE N-ACETYLTRANSFERASE-RELATED-RELATED"/>
    <property type="match status" value="1"/>
</dbReference>
<dbReference type="RefSeq" id="WP_227388214.1">
    <property type="nucleotide sequence ID" value="NZ_JBHSCJ010000003.1"/>
</dbReference>
<dbReference type="Proteomes" id="UP001319882">
    <property type="component" value="Unassembled WGS sequence"/>
</dbReference>
<dbReference type="InterPro" id="IPR016181">
    <property type="entry name" value="Acyl_CoA_acyltransferase"/>
</dbReference>
<dbReference type="Gene3D" id="3.40.630.30">
    <property type="match status" value="1"/>
</dbReference>
<evidence type="ECO:0000313" key="5">
    <source>
        <dbReference type="Proteomes" id="UP001319882"/>
    </source>
</evidence>
<evidence type="ECO:0000313" key="4">
    <source>
        <dbReference type="EMBL" id="MCB8887611.1"/>
    </source>
</evidence>
<dbReference type="CDD" id="cd04301">
    <property type="entry name" value="NAT_SF"/>
    <property type="match status" value="1"/>
</dbReference>
<proteinExistence type="predicted"/>
<gene>
    <name evidence="4" type="ORF">GEV37_00505</name>
</gene>
<keyword evidence="2" id="KW-0012">Acyltransferase</keyword>
<dbReference type="Pfam" id="PF00583">
    <property type="entry name" value="Acetyltransf_1"/>
    <property type="match status" value="1"/>
</dbReference>
<evidence type="ECO:0000256" key="2">
    <source>
        <dbReference type="ARBA" id="ARBA00023315"/>
    </source>
</evidence>
<dbReference type="PROSITE" id="PS51186">
    <property type="entry name" value="GNAT"/>
    <property type="match status" value="1"/>
</dbReference>
<sequence length="143" mass="15891">MHYRPMTINDYAAAVSLWQRTPGVRLRDADSFEGIMRYLARNPGLSIVAEKGSDIIGTIMAGHDGHRGFLQHLAVAEPYRKQGIGTALVNRCLDALRAESIDKAHLMLLVDNDAGKRFWTNLGWEFRTDIALHSFVLSANPSA</sequence>
<dbReference type="PANTHER" id="PTHR43877:SF1">
    <property type="entry name" value="ACETYLTRANSFERASE"/>
    <property type="match status" value="1"/>
</dbReference>
<dbReference type="EMBL" id="WHVL01000001">
    <property type="protein sequence ID" value="MCB8887611.1"/>
    <property type="molecule type" value="Genomic_DNA"/>
</dbReference>
<dbReference type="SUPFAM" id="SSF55729">
    <property type="entry name" value="Acyl-CoA N-acyltransferases (Nat)"/>
    <property type="match status" value="1"/>
</dbReference>
<dbReference type="InterPro" id="IPR050832">
    <property type="entry name" value="Bact_Acetyltransf"/>
</dbReference>
<protein>
    <submittedName>
        <fullName evidence="4">GNAT family N-acetyltransferase</fullName>
    </submittedName>
</protein>
<keyword evidence="1" id="KW-0808">Transferase</keyword>
<name>A0ABS8DMR2_9GAMM</name>
<dbReference type="InterPro" id="IPR000182">
    <property type="entry name" value="GNAT_dom"/>
</dbReference>